<proteinExistence type="predicted"/>
<evidence type="ECO:0000313" key="2">
    <source>
        <dbReference type="Proteomes" id="UP000614123"/>
    </source>
</evidence>
<dbReference type="Proteomes" id="UP000614123">
    <property type="component" value="Unassembled WGS sequence"/>
</dbReference>
<gene>
    <name evidence="1" type="ORF">YA0849_01065</name>
</gene>
<comment type="caution">
    <text evidence="1">The sequence shown here is derived from an EMBL/GenBank/DDBJ whole genome shotgun (WGS) entry which is preliminary data.</text>
</comment>
<organism evidence="1 2">
    <name type="scientific">Pseudomonas veronii</name>
    <dbReference type="NCBI Taxonomy" id="76761"/>
    <lineage>
        <taxon>Bacteria</taxon>
        <taxon>Pseudomonadati</taxon>
        <taxon>Pseudomonadota</taxon>
        <taxon>Gammaproteobacteria</taxon>
        <taxon>Pseudomonadales</taxon>
        <taxon>Pseudomonadaceae</taxon>
        <taxon>Pseudomonas</taxon>
    </lineage>
</organism>
<dbReference type="RefSeq" id="WP_198718653.1">
    <property type="nucleotide sequence ID" value="NZ_JAEILD010000004.1"/>
</dbReference>
<keyword evidence="2" id="KW-1185">Reference proteome</keyword>
<accession>A0ABS0V7Y5</accession>
<sequence>MNNLKVYFKHRLKLLLAALIRFVFAHPKLFIVGMKIGNRIPALKWFLWRIHATSRNAAPQKPVWNPPTTVPMPARSVYLQLTAGHQDN</sequence>
<evidence type="ECO:0000313" key="1">
    <source>
        <dbReference type="EMBL" id="MBI6647611.1"/>
    </source>
</evidence>
<reference evidence="1 2" key="1">
    <citation type="submission" date="2020-12" db="EMBL/GenBank/DDBJ databases">
        <title>Comparative genomic insights into the epidemiology and virulence of plant pathogenic Pseudomonads from Turkey.</title>
        <authorList>
            <person name="Dillon M."/>
            <person name="Ruiz-Bedoya T."/>
            <person name="Bendalovic-Torma C."/>
            <person name="Guttman K.M."/>
            <person name="Kwak H."/>
            <person name="Middleton M.A."/>
            <person name="Wang P.W."/>
            <person name="Horuz S."/>
            <person name="Aysan Y."/>
            <person name="Guttman D.S."/>
        </authorList>
    </citation>
    <scope>NUCLEOTIDE SEQUENCE [LARGE SCALE GENOMIC DNA]</scope>
    <source>
        <strain evidence="1 2">S4_EA_3a</strain>
    </source>
</reference>
<protein>
    <submittedName>
        <fullName evidence="1">Uncharacterized protein</fullName>
    </submittedName>
</protein>
<dbReference type="EMBL" id="JAEILD010000004">
    <property type="protein sequence ID" value="MBI6647611.1"/>
    <property type="molecule type" value="Genomic_DNA"/>
</dbReference>
<name>A0ABS0V7Y5_PSEVE</name>